<evidence type="ECO:0000313" key="2">
    <source>
        <dbReference type="Proteomes" id="UP001165960"/>
    </source>
</evidence>
<dbReference type="EMBL" id="QTSX02006605">
    <property type="protein sequence ID" value="KAJ9052779.1"/>
    <property type="molecule type" value="Genomic_DNA"/>
</dbReference>
<reference evidence="1" key="1">
    <citation type="submission" date="2022-04" db="EMBL/GenBank/DDBJ databases">
        <title>Genome of the entomopathogenic fungus Entomophthora muscae.</title>
        <authorList>
            <person name="Elya C."/>
            <person name="Lovett B.R."/>
            <person name="Lee E."/>
            <person name="Macias A.M."/>
            <person name="Hajek A.E."/>
            <person name="De Bivort B.L."/>
            <person name="Kasson M.T."/>
            <person name="De Fine Licht H.H."/>
            <person name="Stajich J.E."/>
        </authorList>
    </citation>
    <scope>NUCLEOTIDE SEQUENCE</scope>
    <source>
        <strain evidence="1">Berkeley</strain>
    </source>
</reference>
<sequence>MLIRNIIIEEKLFVLRGDYELIGNIQFHEEGGTSTHIVRLLVVITHIFLKVSESINSYLLEAGQVVKGPSDYLLGVKAHVERLSMTQVPLYWELLDVMNDISILVLKTWKLKPGSQGKPCVDQSGQGTAQLLVGSSPGPPEIDDPKQGEQKPSNLPSVNTGGLKSTLETLESNPDPPKTTQVTQSKRKPAHLLNCKPELTSYYKTRQSP</sequence>
<protein>
    <submittedName>
        <fullName evidence="1">Uncharacterized protein</fullName>
    </submittedName>
</protein>
<name>A0ACC2RRR1_9FUNG</name>
<evidence type="ECO:0000313" key="1">
    <source>
        <dbReference type="EMBL" id="KAJ9052779.1"/>
    </source>
</evidence>
<keyword evidence="2" id="KW-1185">Reference proteome</keyword>
<dbReference type="Proteomes" id="UP001165960">
    <property type="component" value="Unassembled WGS sequence"/>
</dbReference>
<organism evidence="1 2">
    <name type="scientific">Entomophthora muscae</name>
    <dbReference type="NCBI Taxonomy" id="34485"/>
    <lineage>
        <taxon>Eukaryota</taxon>
        <taxon>Fungi</taxon>
        <taxon>Fungi incertae sedis</taxon>
        <taxon>Zoopagomycota</taxon>
        <taxon>Entomophthoromycotina</taxon>
        <taxon>Entomophthoromycetes</taxon>
        <taxon>Entomophthorales</taxon>
        <taxon>Entomophthoraceae</taxon>
        <taxon>Entomophthora</taxon>
    </lineage>
</organism>
<gene>
    <name evidence="1" type="ORF">DSO57_1030794</name>
</gene>
<comment type="caution">
    <text evidence="1">The sequence shown here is derived from an EMBL/GenBank/DDBJ whole genome shotgun (WGS) entry which is preliminary data.</text>
</comment>
<proteinExistence type="predicted"/>
<accession>A0ACC2RRR1</accession>